<keyword evidence="5 7" id="KW-0378">Hydrolase</keyword>
<evidence type="ECO:0000256" key="3">
    <source>
        <dbReference type="ARBA" id="ARBA00022722"/>
    </source>
</evidence>
<evidence type="ECO:0000256" key="4">
    <source>
        <dbReference type="ARBA" id="ARBA00022759"/>
    </source>
</evidence>
<dbReference type="EMBL" id="DROP01000010">
    <property type="protein sequence ID" value="HHI88336.1"/>
    <property type="molecule type" value="Genomic_DNA"/>
</dbReference>
<name>A0A7V5U0P1_9PROT</name>
<evidence type="ECO:0000256" key="8">
    <source>
        <dbReference type="NCBIfam" id="TIGR00188"/>
    </source>
</evidence>
<reference evidence="9" key="1">
    <citation type="journal article" date="2020" name="mSystems">
        <title>Genome- and Community-Level Interaction Insights into Carbon Utilization and Element Cycling Functions of Hydrothermarchaeota in Hydrothermal Sediment.</title>
        <authorList>
            <person name="Zhou Z."/>
            <person name="Liu Y."/>
            <person name="Xu W."/>
            <person name="Pan J."/>
            <person name="Luo Z.H."/>
            <person name="Li M."/>
        </authorList>
    </citation>
    <scope>NUCLEOTIDE SEQUENCE [LARGE SCALE GENOMIC DNA]</scope>
    <source>
        <strain evidence="9">HyVt-538</strain>
    </source>
</reference>
<dbReference type="SUPFAM" id="SSF54211">
    <property type="entry name" value="Ribosomal protein S5 domain 2-like"/>
    <property type="match status" value="1"/>
</dbReference>
<sequence>MSTAKGKLGTIKTRAGFLHVRGGLSLARPGLVIQMRDNPATEEEVRYGITATKKIGNAVVRNRAKRRLRALAREILPEYGRPGNDYVFIARYNTATLPWQSLLKEAQKALSRLEEMRIKRKT</sequence>
<comment type="function">
    <text evidence="1 7">RNaseP catalyzes the removal of the 5'-leader sequence from pre-tRNA to produce the mature 5'-terminus. It can also cleave other RNA substrates such as 4.5S RNA. The protein component plays an auxiliary but essential role in vivo by binding to the 5'-leader sequence and broadening the substrate specificity of the ribozyme.</text>
</comment>
<evidence type="ECO:0000313" key="9">
    <source>
        <dbReference type="EMBL" id="HHI88336.1"/>
    </source>
</evidence>
<dbReference type="EC" id="3.1.26.5" evidence="7 8"/>
<dbReference type="InterPro" id="IPR020568">
    <property type="entry name" value="Ribosomal_Su5_D2-typ_SF"/>
</dbReference>
<dbReference type="GO" id="GO:0004526">
    <property type="term" value="F:ribonuclease P activity"/>
    <property type="evidence" value="ECO:0007669"/>
    <property type="project" value="UniProtKB-UniRule"/>
</dbReference>
<evidence type="ECO:0000256" key="2">
    <source>
        <dbReference type="ARBA" id="ARBA00022694"/>
    </source>
</evidence>
<comment type="catalytic activity">
    <reaction evidence="7">
        <text>Endonucleolytic cleavage of RNA, removing 5'-extranucleotides from tRNA precursor.</text>
        <dbReference type="EC" id="3.1.26.5"/>
    </reaction>
</comment>
<dbReference type="InterPro" id="IPR014721">
    <property type="entry name" value="Ribsml_uS5_D2-typ_fold_subgr"/>
</dbReference>
<organism evidence="9">
    <name type="scientific">Hellea balneolensis</name>
    <dbReference type="NCBI Taxonomy" id="287478"/>
    <lineage>
        <taxon>Bacteria</taxon>
        <taxon>Pseudomonadati</taxon>
        <taxon>Pseudomonadota</taxon>
        <taxon>Alphaproteobacteria</taxon>
        <taxon>Maricaulales</taxon>
        <taxon>Robiginitomaculaceae</taxon>
        <taxon>Hellea</taxon>
    </lineage>
</organism>
<dbReference type="InterPro" id="IPR020539">
    <property type="entry name" value="RNase_P_CS"/>
</dbReference>
<comment type="subunit">
    <text evidence="7">Consists of a catalytic RNA component (M1 or rnpB) and a protein subunit.</text>
</comment>
<dbReference type="Gene3D" id="3.30.230.10">
    <property type="match status" value="1"/>
</dbReference>
<dbReference type="AlphaFoldDB" id="A0A7V5U0P1"/>
<dbReference type="GO" id="GO:0001682">
    <property type="term" value="P:tRNA 5'-leader removal"/>
    <property type="evidence" value="ECO:0007669"/>
    <property type="project" value="UniProtKB-UniRule"/>
</dbReference>
<gene>
    <name evidence="7 9" type="primary">rnpA</name>
    <name evidence="9" type="ORF">ENK01_00150</name>
</gene>
<dbReference type="Proteomes" id="UP000885806">
    <property type="component" value="Unassembled WGS sequence"/>
</dbReference>
<dbReference type="GO" id="GO:0000049">
    <property type="term" value="F:tRNA binding"/>
    <property type="evidence" value="ECO:0007669"/>
    <property type="project" value="UniProtKB-UniRule"/>
</dbReference>
<dbReference type="HAMAP" id="MF_00227">
    <property type="entry name" value="RNase_P"/>
    <property type="match status" value="1"/>
</dbReference>
<dbReference type="NCBIfam" id="TIGR00188">
    <property type="entry name" value="rnpA"/>
    <property type="match status" value="1"/>
</dbReference>
<comment type="similarity">
    <text evidence="7">Belongs to the RnpA family.</text>
</comment>
<dbReference type="Pfam" id="PF00825">
    <property type="entry name" value="Ribonuclease_P"/>
    <property type="match status" value="1"/>
</dbReference>
<evidence type="ECO:0000256" key="5">
    <source>
        <dbReference type="ARBA" id="ARBA00022801"/>
    </source>
</evidence>
<keyword evidence="2 7" id="KW-0819">tRNA processing</keyword>
<dbReference type="PANTHER" id="PTHR33992:SF1">
    <property type="entry name" value="RIBONUCLEASE P PROTEIN COMPONENT"/>
    <property type="match status" value="1"/>
</dbReference>
<keyword evidence="3 7" id="KW-0540">Nuclease</keyword>
<accession>A0A7V5U0P1</accession>
<evidence type="ECO:0000256" key="1">
    <source>
        <dbReference type="ARBA" id="ARBA00002663"/>
    </source>
</evidence>
<keyword evidence="6 7" id="KW-0694">RNA-binding</keyword>
<proteinExistence type="inferred from homology"/>
<dbReference type="PROSITE" id="PS00648">
    <property type="entry name" value="RIBONUCLEASE_P"/>
    <property type="match status" value="1"/>
</dbReference>
<evidence type="ECO:0000256" key="6">
    <source>
        <dbReference type="ARBA" id="ARBA00022884"/>
    </source>
</evidence>
<dbReference type="GO" id="GO:0030677">
    <property type="term" value="C:ribonuclease P complex"/>
    <property type="evidence" value="ECO:0007669"/>
    <property type="project" value="TreeGrafter"/>
</dbReference>
<evidence type="ECO:0000256" key="7">
    <source>
        <dbReference type="HAMAP-Rule" id="MF_00227"/>
    </source>
</evidence>
<dbReference type="GO" id="GO:0042781">
    <property type="term" value="F:3'-tRNA processing endoribonuclease activity"/>
    <property type="evidence" value="ECO:0007669"/>
    <property type="project" value="TreeGrafter"/>
</dbReference>
<dbReference type="PANTHER" id="PTHR33992">
    <property type="entry name" value="RIBONUCLEASE P PROTEIN COMPONENT"/>
    <property type="match status" value="1"/>
</dbReference>
<comment type="caution">
    <text evidence="9">The sequence shown here is derived from an EMBL/GenBank/DDBJ whole genome shotgun (WGS) entry which is preliminary data.</text>
</comment>
<keyword evidence="4 7" id="KW-0255">Endonuclease</keyword>
<protein>
    <recommendedName>
        <fullName evidence="7 8">Ribonuclease P protein component</fullName>
        <shortName evidence="7">RNase P protein</shortName>
        <shortName evidence="7">RNaseP protein</shortName>
        <ecNumber evidence="7 8">3.1.26.5</ecNumber>
    </recommendedName>
    <alternativeName>
        <fullName evidence="7">Protein C5</fullName>
    </alternativeName>
</protein>
<dbReference type="InterPro" id="IPR000100">
    <property type="entry name" value="RNase_P"/>
</dbReference>